<dbReference type="Pfam" id="PF13655">
    <property type="entry name" value="RVT_N"/>
    <property type="match status" value="1"/>
</dbReference>
<evidence type="ECO:0000313" key="3">
    <source>
        <dbReference type="Proteomes" id="UP000712673"/>
    </source>
</evidence>
<accession>A0A938B5Q0</accession>
<proteinExistence type="predicted"/>
<name>A0A938B5Q0_UNCTE</name>
<reference evidence="2" key="1">
    <citation type="submission" date="2019-03" db="EMBL/GenBank/DDBJ databases">
        <title>Lake Tanganyika Metagenome-Assembled Genomes (MAGs).</title>
        <authorList>
            <person name="Tran P."/>
        </authorList>
    </citation>
    <scope>NUCLEOTIDE SEQUENCE</scope>
    <source>
        <strain evidence="2">K_DeepCast_65m_m2_066</strain>
    </source>
</reference>
<gene>
    <name evidence="2" type="ORF">FJZ47_18545</name>
</gene>
<comment type="caution">
    <text evidence="2">The sequence shown here is derived from an EMBL/GenBank/DDBJ whole genome shotgun (WGS) entry which is preliminary data.</text>
</comment>
<dbReference type="Proteomes" id="UP000712673">
    <property type="component" value="Unassembled WGS sequence"/>
</dbReference>
<organism evidence="2 3">
    <name type="scientific">Tectimicrobiota bacterium</name>
    <dbReference type="NCBI Taxonomy" id="2528274"/>
    <lineage>
        <taxon>Bacteria</taxon>
        <taxon>Pseudomonadati</taxon>
        <taxon>Nitrospinota/Tectimicrobiota group</taxon>
        <taxon>Candidatus Tectimicrobiota</taxon>
    </lineage>
</organism>
<evidence type="ECO:0000259" key="1">
    <source>
        <dbReference type="Pfam" id="PF13655"/>
    </source>
</evidence>
<dbReference type="InterPro" id="IPR025960">
    <property type="entry name" value="RVT_N"/>
</dbReference>
<feature type="domain" description="Reverse transcriptase N-terminal" evidence="1">
    <location>
        <begin position="17"/>
        <end position="75"/>
    </location>
</feature>
<dbReference type="EMBL" id="VGLS01000683">
    <property type="protein sequence ID" value="MBM3225780.1"/>
    <property type="molecule type" value="Genomic_DNA"/>
</dbReference>
<sequence>MSRHARPASSDPRTRTWHRMNWAACHRRVRSLQRRMVQAIQAGAWRKVKRLSSLLVHSCAARALAVKRVTENPGRPPYASS</sequence>
<protein>
    <recommendedName>
        <fullName evidence="1">Reverse transcriptase N-terminal domain-containing protein</fullName>
    </recommendedName>
</protein>
<dbReference type="AlphaFoldDB" id="A0A938B5Q0"/>
<evidence type="ECO:0000313" key="2">
    <source>
        <dbReference type="EMBL" id="MBM3225780.1"/>
    </source>
</evidence>